<dbReference type="STRING" id="2316362.A0A4Q2DJP7"/>
<dbReference type="InterPro" id="IPR027443">
    <property type="entry name" value="IPNS-like_sf"/>
</dbReference>
<comment type="caution">
    <text evidence="3">The sequence shown here is derived from an EMBL/GenBank/DDBJ whole genome shotgun (WGS) entry which is preliminary data.</text>
</comment>
<dbReference type="InterPro" id="IPR044861">
    <property type="entry name" value="IPNS-like_FE2OG_OXY"/>
</dbReference>
<keyword evidence="1" id="KW-0479">Metal-binding</keyword>
<evidence type="ECO:0000256" key="1">
    <source>
        <dbReference type="RuleBase" id="RU003682"/>
    </source>
</evidence>
<evidence type="ECO:0000313" key="3">
    <source>
        <dbReference type="EMBL" id="RXW20143.1"/>
    </source>
</evidence>
<gene>
    <name evidence="3" type="ORF">EST38_g5708</name>
</gene>
<dbReference type="GO" id="GO:0016491">
    <property type="term" value="F:oxidoreductase activity"/>
    <property type="evidence" value="ECO:0007669"/>
    <property type="project" value="UniProtKB-KW"/>
</dbReference>
<dbReference type="PROSITE" id="PS51471">
    <property type="entry name" value="FE2OG_OXY"/>
    <property type="match status" value="1"/>
</dbReference>
<sequence length="352" mass="39722">MTTELPPFPDDLPTQELLVVDYDKLSQGDVEEAEKLWRAATEFGFWYMKNLATEELVDPMFAMGQETLALPMEEKMKYWQGNRGDSFGYKAAGATFSDFEGNTDIAEFVNVSKDDAFAFPVIVHRTYPAPVQKNMETVVRPFIRRCVDVCMTMLRVFERKLELPEGELVKRHREENKSICESRCIKVPPSPGRKATALGAHTDFGSISILFNKLGGLQVLTPGTKDDWKYVKPIPGYAICNIGDTLDFLSGGILRSSHHRVQPPPGEQANYERWSLVYFFRPSDDVEVVALSDKSSLIAEATKKPSRVRVPLEQGVTAAQWFKIRQGMWRTDSEKGIQSYIATGGKYDKSRA</sequence>
<protein>
    <recommendedName>
        <fullName evidence="2">Fe2OG dioxygenase domain-containing protein</fullName>
    </recommendedName>
</protein>
<evidence type="ECO:0000313" key="4">
    <source>
        <dbReference type="Proteomes" id="UP000290288"/>
    </source>
</evidence>
<dbReference type="Proteomes" id="UP000290288">
    <property type="component" value="Unassembled WGS sequence"/>
</dbReference>
<keyword evidence="1" id="KW-0560">Oxidoreductase</keyword>
<dbReference type="PANTHER" id="PTHR47990">
    <property type="entry name" value="2-OXOGLUTARATE (2OG) AND FE(II)-DEPENDENT OXYGENASE SUPERFAMILY PROTEIN-RELATED"/>
    <property type="match status" value="1"/>
</dbReference>
<dbReference type="InterPro" id="IPR005123">
    <property type="entry name" value="Oxoglu/Fe-dep_dioxygenase_dom"/>
</dbReference>
<dbReference type="OrthoDB" id="406156at2759"/>
<dbReference type="Gene3D" id="2.60.120.330">
    <property type="entry name" value="B-lactam Antibiotic, Isopenicillin N Synthase, Chain"/>
    <property type="match status" value="1"/>
</dbReference>
<dbReference type="SUPFAM" id="SSF51197">
    <property type="entry name" value="Clavaminate synthase-like"/>
    <property type="match status" value="1"/>
</dbReference>
<feature type="domain" description="Fe2OG dioxygenase" evidence="2">
    <location>
        <begin position="178"/>
        <end position="282"/>
    </location>
</feature>
<dbReference type="Pfam" id="PF14226">
    <property type="entry name" value="DIOX_N"/>
    <property type="match status" value="1"/>
</dbReference>
<keyword evidence="1" id="KW-0408">Iron</keyword>
<dbReference type="InterPro" id="IPR026992">
    <property type="entry name" value="DIOX_N"/>
</dbReference>
<reference evidence="3 4" key="1">
    <citation type="submission" date="2019-01" db="EMBL/GenBank/DDBJ databases">
        <title>Draft genome sequence of Psathyrella aberdarensis IHI B618.</title>
        <authorList>
            <person name="Buettner E."/>
            <person name="Kellner H."/>
        </authorList>
    </citation>
    <scope>NUCLEOTIDE SEQUENCE [LARGE SCALE GENOMIC DNA]</scope>
    <source>
        <strain evidence="3 4">IHI B618</strain>
    </source>
</reference>
<dbReference type="EMBL" id="SDEE01000164">
    <property type="protein sequence ID" value="RXW20143.1"/>
    <property type="molecule type" value="Genomic_DNA"/>
</dbReference>
<keyword evidence="4" id="KW-1185">Reference proteome</keyword>
<proteinExistence type="inferred from homology"/>
<comment type="similarity">
    <text evidence="1">Belongs to the iron/ascorbate-dependent oxidoreductase family.</text>
</comment>
<organism evidence="3 4">
    <name type="scientific">Candolleomyces aberdarensis</name>
    <dbReference type="NCBI Taxonomy" id="2316362"/>
    <lineage>
        <taxon>Eukaryota</taxon>
        <taxon>Fungi</taxon>
        <taxon>Dikarya</taxon>
        <taxon>Basidiomycota</taxon>
        <taxon>Agaricomycotina</taxon>
        <taxon>Agaricomycetes</taxon>
        <taxon>Agaricomycetidae</taxon>
        <taxon>Agaricales</taxon>
        <taxon>Agaricineae</taxon>
        <taxon>Psathyrellaceae</taxon>
        <taxon>Candolleomyces</taxon>
    </lineage>
</organism>
<dbReference type="Pfam" id="PF03171">
    <property type="entry name" value="2OG-FeII_Oxy"/>
    <property type="match status" value="1"/>
</dbReference>
<evidence type="ECO:0000259" key="2">
    <source>
        <dbReference type="PROSITE" id="PS51471"/>
    </source>
</evidence>
<dbReference type="GO" id="GO:0046872">
    <property type="term" value="F:metal ion binding"/>
    <property type="evidence" value="ECO:0007669"/>
    <property type="project" value="UniProtKB-KW"/>
</dbReference>
<name>A0A4Q2DJP7_9AGAR</name>
<dbReference type="AlphaFoldDB" id="A0A4Q2DJP7"/>
<dbReference type="InterPro" id="IPR050231">
    <property type="entry name" value="Iron_ascorbate_oxido_reductase"/>
</dbReference>
<accession>A0A4Q2DJP7</accession>